<protein>
    <submittedName>
        <fullName evidence="2">Uncharacterized protein</fullName>
    </submittedName>
</protein>
<dbReference type="AlphaFoldDB" id="A0A7W7KQM0"/>
<dbReference type="Proteomes" id="UP000566995">
    <property type="component" value="Unassembled WGS sequence"/>
</dbReference>
<evidence type="ECO:0000313" key="2">
    <source>
        <dbReference type="EMBL" id="MBB4866866.1"/>
    </source>
</evidence>
<dbReference type="RefSeq" id="WP_184595794.1">
    <property type="nucleotide sequence ID" value="NZ_JACHLI010000032.1"/>
</dbReference>
<gene>
    <name evidence="2" type="ORF">HNP46_005773</name>
</gene>
<keyword evidence="1" id="KW-0812">Transmembrane</keyword>
<sequence>MLKKLQAAFDEQLPESRAAFNLVSKYVNYALLALYSSILLFQHQPTHHYILSVFVTCLCLVCAVCNSFAKEGPPNWRLMLKQNLYRMGLSIQALAVVGAMFLAYDAYSHYPFLLSQA</sequence>
<name>A0A7W7KQM0_PSENT</name>
<evidence type="ECO:0000313" key="3">
    <source>
        <dbReference type="Proteomes" id="UP000566995"/>
    </source>
</evidence>
<feature type="transmembrane region" description="Helical" evidence="1">
    <location>
        <begin position="89"/>
        <end position="107"/>
    </location>
</feature>
<evidence type="ECO:0000256" key="1">
    <source>
        <dbReference type="SAM" id="Phobius"/>
    </source>
</evidence>
<organism evidence="2 3">
    <name type="scientific">Pseudomonas nitroreducens</name>
    <dbReference type="NCBI Taxonomy" id="46680"/>
    <lineage>
        <taxon>Bacteria</taxon>
        <taxon>Pseudomonadati</taxon>
        <taxon>Pseudomonadota</taxon>
        <taxon>Gammaproteobacteria</taxon>
        <taxon>Pseudomonadales</taxon>
        <taxon>Pseudomonadaceae</taxon>
        <taxon>Pseudomonas</taxon>
    </lineage>
</organism>
<feature type="transmembrane region" description="Helical" evidence="1">
    <location>
        <begin position="49"/>
        <end position="69"/>
    </location>
</feature>
<dbReference type="EMBL" id="JACHLI010000032">
    <property type="protein sequence ID" value="MBB4866866.1"/>
    <property type="molecule type" value="Genomic_DNA"/>
</dbReference>
<keyword evidence="1" id="KW-1133">Transmembrane helix</keyword>
<accession>A0A7W7KQM0</accession>
<keyword evidence="1" id="KW-0472">Membrane</keyword>
<comment type="caution">
    <text evidence="2">The sequence shown here is derived from an EMBL/GenBank/DDBJ whole genome shotgun (WGS) entry which is preliminary data.</text>
</comment>
<feature type="transmembrane region" description="Helical" evidence="1">
    <location>
        <begin position="26"/>
        <end position="43"/>
    </location>
</feature>
<reference evidence="2 3" key="1">
    <citation type="submission" date="2020-08" db="EMBL/GenBank/DDBJ databases">
        <title>Functional genomics of gut bacteria from endangered species of beetles.</title>
        <authorList>
            <person name="Carlos-Shanley C."/>
        </authorList>
    </citation>
    <scope>NUCLEOTIDE SEQUENCE [LARGE SCALE GENOMIC DNA]</scope>
    <source>
        <strain evidence="2 3">S00179</strain>
    </source>
</reference>
<proteinExistence type="predicted"/>